<dbReference type="GO" id="GO:0005975">
    <property type="term" value="P:carbohydrate metabolic process"/>
    <property type="evidence" value="ECO:0007669"/>
    <property type="project" value="InterPro"/>
</dbReference>
<accession>A0A0G1CCC8</accession>
<sequence>MKKKLLIFSSIGLLIIISAIVFWRLSLSKPLPIPKVDLRPIEQDINPQGSGQISPEKAREIAGNIIKWLDSMKNEKGRYLLFEDCLGGEGCQKSTETNKQYGLYVLWARYKNFLNTNKEVDLVKIKNDIIILTTPEIGFPAQNDSYNCKLMWEMSQSEVFDKENKEAIDQVCIGSIHFGPEMNEFNRSIKQKKYDLDPKIDEVIEGKVLDKWEIANSLAFNKYALYASDLTYVYYYLGNNDDLDAAKFYFDMALQIISNKDNKLEDAVLGIASIDLYKATKEAKYLDFANYFLQAKSKIGCNSAEDCAYYIMFLQELSKINNNQDIKTELNKVVQLLMSKSYNRELSLYHNFQSKTYHTRVNALIAGVLADLTE</sequence>
<dbReference type="EMBL" id="LCDD01000006">
    <property type="protein sequence ID" value="KKS47293.1"/>
    <property type="molecule type" value="Genomic_DNA"/>
</dbReference>
<comment type="caution">
    <text evidence="1">The sequence shown here is derived from an EMBL/GenBank/DDBJ whole genome shotgun (WGS) entry which is preliminary data.</text>
</comment>
<evidence type="ECO:0000313" key="1">
    <source>
        <dbReference type="EMBL" id="KKS47293.1"/>
    </source>
</evidence>
<reference evidence="1 2" key="1">
    <citation type="journal article" date="2015" name="Nature">
        <title>rRNA introns, odd ribosomes, and small enigmatic genomes across a large radiation of phyla.</title>
        <authorList>
            <person name="Brown C.T."/>
            <person name="Hug L.A."/>
            <person name="Thomas B.C."/>
            <person name="Sharon I."/>
            <person name="Castelle C.J."/>
            <person name="Singh A."/>
            <person name="Wilkins M.J."/>
            <person name="Williams K.H."/>
            <person name="Banfield J.F."/>
        </authorList>
    </citation>
    <scope>NUCLEOTIDE SEQUENCE [LARGE SCALE GENOMIC DNA]</scope>
</reference>
<organism evidence="1 2">
    <name type="scientific">Candidatus Gottesmanbacteria bacterium GW2011_GWA2_42_18</name>
    <dbReference type="NCBI Taxonomy" id="1618442"/>
    <lineage>
        <taxon>Bacteria</taxon>
        <taxon>Candidatus Gottesmaniibacteriota</taxon>
    </lineage>
</organism>
<evidence type="ECO:0000313" key="2">
    <source>
        <dbReference type="Proteomes" id="UP000034320"/>
    </source>
</evidence>
<name>A0A0G1CCC8_9BACT</name>
<dbReference type="Proteomes" id="UP000034320">
    <property type="component" value="Unassembled WGS sequence"/>
</dbReference>
<protein>
    <submittedName>
        <fullName evidence="1">Uncharacterized protein</fullName>
    </submittedName>
</protein>
<gene>
    <name evidence="1" type="ORF">UV09_C0006G0002</name>
</gene>
<proteinExistence type="predicted"/>
<dbReference type="AlphaFoldDB" id="A0A0G1CCC8"/>
<dbReference type="InterPro" id="IPR008928">
    <property type="entry name" value="6-hairpin_glycosidase_sf"/>
</dbReference>
<dbReference type="SUPFAM" id="SSF48208">
    <property type="entry name" value="Six-hairpin glycosidases"/>
    <property type="match status" value="1"/>
</dbReference>